<evidence type="ECO:0000313" key="9">
    <source>
        <dbReference type="EMBL" id="EPR10499.1"/>
    </source>
</evidence>
<evidence type="ECO:0000256" key="6">
    <source>
        <dbReference type="PROSITE-ProRule" id="PRU00169"/>
    </source>
</evidence>
<sequence length="542" mass="62605">MKRVMIVDDEYIVRIGVKSMIDWEKWGYSVVCDAINGQDAIEKISQYSPQIILTDLMMEPVNGLELIEYCSKNALDIKIIVLSNYTDFEKVKMAMKLGARDFIFKLTINADELLAILDNVSKEINERKMSGKDAEMLLRNNAGVIRERLINIMIERSYLNKADLMKELCLVNVKCDFNKTYAVLFLSVADYNIVHSSGETLEPDLFSASLENIVGEVMDEIIISQTFRYEKNQCIVTINLPRRRLDREFIGKVQAGFLRIVKSVELYFGMQIYGVMSKETVGLENLSNAVADCRRVMNERFFMKENKLLLCTDEKPKQQGFHMPSDFRLSDWREALEDFNFSEADTLLRRTISYFYEKEGIEPYHVREALYELYRVIKADGLTKGIMVDKLTDDNGMTLYQAIFEYDLLIKIEESFLSVLGLYVKESSKIGNKKLKKEIAKIVAYVKENLSSELSVATAARVIHISESHFSHLFKSEMGVSFVDYVNRLRIEKAMKLLIETDKNINEISYEVGINSPNYFSILFKKITKMPPNEYRNSKITE</sequence>
<dbReference type="SMART" id="SM00342">
    <property type="entry name" value="HTH_ARAC"/>
    <property type="match status" value="1"/>
</dbReference>
<dbReference type="InterPro" id="IPR018060">
    <property type="entry name" value="HTH_AraC"/>
</dbReference>
<dbReference type="SUPFAM" id="SSF52172">
    <property type="entry name" value="CheY-like"/>
    <property type="match status" value="1"/>
</dbReference>
<dbReference type="AlphaFoldDB" id="U4QZT7"/>
<dbReference type="InterPro" id="IPR011006">
    <property type="entry name" value="CheY-like_superfamily"/>
</dbReference>
<proteinExistence type="predicted"/>
<keyword evidence="3" id="KW-0238">DNA-binding</keyword>
<protein>
    <recommendedName>
        <fullName evidence="1">Stage 0 sporulation protein A homolog</fullName>
    </recommendedName>
</protein>
<dbReference type="Gene3D" id="1.10.10.60">
    <property type="entry name" value="Homeodomain-like"/>
    <property type="match status" value="2"/>
</dbReference>
<dbReference type="RefSeq" id="WP_020816060.1">
    <property type="nucleotide sequence ID" value="NZ_ATAY01000063.1"/>
</dbReference>
<keyword evidence="4" id="KW-0804">Transcription</keyword>
<evidence type="ECO:0000256" key="2">
    <source>
        <dbReference type="ARBA" id="ARBA00023015"/>
    </source>
</evidence>
<comment type="caution">
    <text evidence="9">The sequence shown here is derived from an EMBL/GenBank/DDBJ whole genome shotgun (WGS) entry which is preliminary data.</text>
</comment>
<organism evidence="9 10">
    <name type="scientific">Ruminiclostridium papyrosolvens C7</name>
    <dbReference type="NCBI Taxonomy" id="1330534"/>
    <lineage>
        <taxon>Bacteria</taxon>
        <taxon>Bacillati</taxon>
        <taxon>Bacillota</taxon>
        <taxon>Clostridia</taxon>
        <taxon>Eubacteriales</taxon>
        <taxon>Oscillospiraceae</taxon>
        <taxon>Ruminiclostridium</taxon>
    </lineage>
</organism>
<dbReference type="PROSITE" id="PS00041">
    <property type="entry name" value="HTH_ARAC_FAMILY_1"/>
    <property type="match status" value="1"/>
</dbReference>
<name>U4QZT7_9FIRM</name>
<dbReference type="CDD" id="cd17536">
    <property type="entry name" value="REC_YesN-like"/>
    <property type="match status" value="1"/>
</dbReference>
<dbReference type="GO" id="GO:0000160">
    <property type="term" value="P:phosphorelay signal transduction system"/>
    <property type="evidence" value="ECO:0007669"/>
    <property type="project" value="InterPro"/>
</dbReference>
<dbReference type="Gene3D" id="3.40.50.2300">
    <property type="match status" value="1"/>
</dbReference>
<dbReference type="Proteomes" id="UP000016860">
    <property type="component" value="Unassembled WGS sequence"/>
</dbReference>
<dbReference type="PANTHER" id="PTHR43280">
    <property type="entry name" value="ARAC-FAMILY TRANSCRIPTIONAL REGULATOR"/>
    <property type="match status" value="1"/>
</dbReference>
<reference evidence="9 10" key="1">
    <citation type="journal article" date="2013" name="Genome Announc.">
        <title>Draft Genome Sequence of the Cellulolytic Bacterium Clostridium papyrosolvens C7 (ATCC 700395).</title>
        <authorList>
            <person name="Zepeda V."/>
            <person name="Dassa B."/>
            <person name="Borovok I."/>
            <person name="Lamed R."/>
            <person name="Bayer E.A."/>
            <person name="Cate J.H."/>
        </authorList>
    </citation>
    <scope>NUCLEOTIDE SEQUENCE [LARGE SCALE GENOMIC DNA]</scope>
    <source>
        <strain evidence="9 10">C7</strain>
    </source>
</reference>
<dbReference type="PROSITE" id="PS50110">
    <property type="entry name" value="RESPONSE_REGULATORY"/>
    <property type="match status" value="1"/>
</dbReference>
<accession>U4QZT7</accession>
<keyword evidence="6" id="KW-0597">Phosphoprotein</keyword>
<dbReference type="InterPro" id="IPR001789">
    <property type="entry name" value="Sig_transdc_resp-reg_receiver"/>
</dbReference>
<dbReference type="GO" id="GO:0043565">
    <property type="term" value="F:sequence-specific DNA binding"/>
    <property type="evidence" value="ECO:0007669"/>
    <property type="project" value="InterPro"/>
</dbReference>
<dbReference type="EMBL" id="ATAY01000063">
    <property type="protein sequence ID" value="EPR10499.1"/>
    <property type="molecule type" value="Genomic_DNA"/>
</dbReference>
<dbReference type="STRING" id="1330534.L323_12930"/>
<gene>
    <name evidence="9" type="ORF">L323_12930</name>
</gene>
<dbReference type="InterPro" id="IPR009057">
    <property type="entry name" value="Homeodomain-like_sf"/>
</dbReference>
<evidence type="ECO:0000259" key="8">
    <source>
        <dbReference type="PROSITE" id="PS50110"/>
    </source>
</evidence>
<dbReference type="Pfam" id="PF12833">
    <property type="entry name" value="HTH_18"/>
    <property type="match status" value="1"/>
</dbReference>
<dbReference type="SMART" id="SM00448">
    <property type="entry name" value="REC"/>
    <property type="match status" value="1"/>
</dbReference>
<feature type="modified residue" description="4-aspartylphosphate" evidence="6">
    <location>
        <position position="55"/>
    </location>
</feature>
<dbReference type="PROSITE" id="PS01124">
    <property type="entry name" value="HTH_ARAC_FAMILY_2"/>
    <property type="match status" value="1"/>
</dbReference>
<dbReference type="OrthoDB" id="1975037at2"/>
<evidence type="ECO:0000256" key="5">
    <source>
        <dbReference type="ARBA" id="ARBA00024867"/>
    </source>
</evidence>
<feature type="domain" description="Response regulatory" evidence="8">
    <location>
        <begin position="3"/>
        <end position="120"/>
    </location>
</feature>
<evidence type="ECO:0000256" key="3">
    <source>
        <dbReference type="ARBA" id="ARBA00023125"/>
    </source>
</evidence>
<dbReference type="InterPro" id="IPR018062">
    <property type="entry name" value="HTH_AraC-typ_CS"/>
</dbReference>
<comment type="function">
    <text evidence="5">May play the central regulatory role in sporulation. It may be an element of the effector pathway responsible for the activation of sporulation genes in response to nutritional stress. Spo0A may act in concert with spo0H (a sigma factor) to control the expression of some genes that are critical to the sporulation process.</text>
</comment>
<feature type="domain" description="HTH araC/xylS-type" evidence="7">
    <location>
        <begin position="440"/>
        <end position="538"/>
    </location>
</feature>
<dbReference type="GO" id="GO:0003700">
    <property type="term" value="F:DNA-binding transcription factor activity"/>
    <property type="evidence" value="ECO:0007669"/>
    <property type="project" value="InterPro"/>
</dbReference>
<evidence type="ECO:0000259" key="7">
    <source>
        <dbReference type="PROSITE" id="PS01124"/>
    </source>
</evidence>
<dbReference type="PATRIC" id="fig|1330534.3.peg.2562"/>
<dbReference type="Pfam" id="PF00072">
    <property type="entry name" value="Response_reg"/>
    <property type="match status" value="1"/>
</dbReference>
<dbReference type="PANTHER" id="PTHR43280:SF28">
    <property type="entry name" value="HTH-TYPE TRANSCRIPTIONAL ACTIVATOR RHAS"/>
    <property type="match status" value="1"/>
</dbReference>
<evidence type="ECO:0000256" key="4">
    <source>
        <dbReference type="ARBA" id="ARBA00023163"/>
    </source>
</evidence>
<evidence type="ECO:0000256" key="1">
    <source>
        <dbReference type="ARBA" id="ARBA00018672"/>
    </source>
</evidence>
<dbReference type="SUPFAM" id="SSF46689">
    <property type="entry name" value="Homeodomain-like"/>
    <property type="match status" value="2"/>
</dbReference>
<evidence type="ECO:0000313" key="10">
    <source>
        <dbReference type="Proteomes" id="UP000016860"/>
    </source>
</evidence>
<keyword evidence="2" id="KW-0805">Transcription regulation</keyword>